<keyword evidence="3" id="KW-1003">Cell membrane</keyword>
<dbReference type="InterPro" id="IPR003439">
    <property type="entry name" value="ABC_transporter-like_ATP-bd"/>
</dbReference>
<keyword evidence="4 9" id="KW-0812">Transmembrane</keyword>
<dbReference type="SUPFAM" id="SSF52540">
    <property type="entry name" value="P-loop containing nucleoside triphosphate hydrolases"/>
    <property type="match status" value="1"/>
</dbReference>
<evidence type="ECO:0000256" key="2">
    <source>
        <dbReference type="ARBA" id="ARBA00022448"/>
    </source>
</evidence>
<dbReference type="GO" id="GO:0016887">
    <property type="term" value="F:ATP hydrolysis activity"/>
    <property type="evidence" value="ECO:0007669"/>
    <property type="project" value="InterPro"/>
</dbReference>
<feature type="transmembrane region" description="Helical" evidence="9">
    <location>
        <begin position="140"/>
        <end position="173"/>
    </location>
</feature>
<dbReference type="GO" id="GO:0015421">
    <property type="term" value="F:ABC-type oligopeptide transporter activity"/>
    <property type="evidence" value="ECO:0007669"/>
    <property type="project" value="TreeGrafter"/>
</dbReference>
<dbReference type="InterPro" id="IPR011527">
    <property type="entry name" value="ABC1_TM_dom"/>
</dbReference>
<evidence type="ECO:0000256" key="8">
    <source>
        <dbReference type="ARBA" id="ARBA00023136"/>
    </source>
</evidence>
<dbReference type="EMBL" id="ACIO01000168">
    <property type="protein sequence ID" value="EFC99537.1"/>
    <property type="molecule type" value="Genomic_DNA"/>
</dbReference>
<keyword evidence="7 9" id="KW-1133">Transmembrane helix</keyword>
<reference evidence="12 13" key="1">
    <citation type="submission" date="2010-01" db="EMBL/GenBank/DDBJ databases">
        <authorList>
            <person name="Weinstock G."/>
            <person name="Sodergren E."/>
            <person name="Clifton S."/>
            <person name="Fulton L."/>
            <person name="Fulton B."/>
            <person name="Courtney L."/>
            <person name="Fronick C."/>
            <person name="Harrison M."/>
            <person name="Strong C."/>
            <person name="Farmer C."/>
            <person name="Delahaunty K."/>
            <person name="Markovic C."/>
            <person name="Hall O."/>
            <person name="Minx P."/>
            <person name="Tomlinson C."/>
            <person name="Mitreva M."/>
            <person name="Nelson J."/>
            <person name="Hou S."/>
            <person name="Wollam A."/>
            <person name="Pepin K.H."/>
            <person name="Johnson M."/>
            <person name="Bhonagiri V."/>
            <person name="Nash W.E."/>
            <person name="Warren W."/>
            <person name="Chinwalla A."/>
            <person name="Mardis E.R."/>
            <person name="Wilson R.K."/>
        </authorList>
    </citation>
    <scope>NUCLEOTIDE SEQUENCE [LARGE SCALE GENOMIC DNA]</scope>
    <source>
        <strain evidence="12 13">DSM 13479</strain>
    </source>
</reference>
<keyword evidence="8 9" id="KW-0472">Membrane</keyword>
<name>D3AF72_9FIRM</name>
<evidence type="ECO:0000259" key="10">
    <source>
        <dbReference type="PROSITE" id="PS50893"/>
    </source>
</evidence>
<dbReference type="PANTHER" id="PTHR43394:SF1">
    <property type="entry name" value="ATP-BINDING CASSETTE SUB-FAMILY B MEMBER 10, MITOCHONDRIAL"/>
    <property type="match status" value="1"/>
</dbReference>
<comment type="caution">
    <text evidence="12">The sequence shown here is derived from an EMBL/GenBank/DDBJ whole genome shotgun (WGS) entry which is preliminary data.</text>
</comment>
<dbReference type="Proteomes" id="UP000004968">
    <property type="component" value="Unassembled WGS sequence"/>
</dbReference>
<feature type="transmembrane region" description="Helical" evidence="9">
    <location>
        <begin position="53"/>
        <end position="74"/>
    </location>
</feature>
<dbReference type="PROSITE" id="PS50893">
    <property type="entry name" value="ABC_TRANSPORTER_2"/>
    <property type="match status" value="1"/>
</dbReference>
<evidence type="ECO:0000313" key="12">
    <source>
        <dbReference type="EMBL" id="EFC99537.1"/>
    </source>
</evidence>
<protein>
    <submittedName>
        <fullName evidence="12">ABC transporter, ATP-binding protein</fullName>
    </submittedName>
</protein>
<dbReference type="InterPro" id="IPR017871">
    <property type="entry name" value="ABC_transporter-like_CS"/>
</dbReference>
<dbReference type="InterPro" id="IPR036640">
    <property type="entry name" value="ABC1_TM_sf"/>
</dbReference>
<evidence type="ECO:0000256" key="1">
    <source>
        <dbReference type="ARBA" id="ARBA00004651"/>
    </source>
</evidence>
<feature type="transmembrane region" description="Helical" evidence="9">
    <location>
        <begin position="243"/>
        <end position="261"/>
    </location>
</feature>
<feature type="domain" description="ABC transmembrane type-1" evidence="11">
    <location>
        <begin position="17"/>
        <end position="299"/>
    </location>
</feature>
<keyword evidence="6 12" id="KW-0067">ATP-binding</keyword>
<feature type="transmembrane region" description="Helical" evidence="9">
    <location>
        <begin position="12"/>
        <end position="33"/>
    </location>
</feature>
<evidence type="ECO:0000256" key="9">
    <source>
        <dbReference type="SAM" id="Phobius"/>
    </source>
</evidence>
<dbReference type="SMART" id="SM00382">
    <property type="entry name" value="AAA"/>
    <property type="match status" value="1"/>
</dbReference>
<dbReference type="GO" id="GO:0005886">
    <property type="term" value="C:plasma membrane"/>
    <property type="evidence" value="ECO:0007669"/>
    <property type="project" value="UniProtKB-SubCell"/>
</dbReference>
<feature type="transmembrane region" description="Helical" evidence="9">
    <location>
        <begin position="273"/>
        <end position="295"/>
    </location>
</feature>
<dbReference type="PANTHER" id="PTHR43394">
    <property type="entry name" value="ATP-DEPENDENT PERMEASE MDL1, MITOCHONDRIAL"/>
    <property type="match status" value="1"/>
</dbReference>
<dbReference type="RefSeq" id="WP_006772778.1">
    <property type="nucleotide sequence ID" value="NZ_GG667637.1"/>
</dbReference>
<dbReference type="FunFam" id="3.40.50.300:FF:000221">
    <property type="entry name" value="Multidrug ABC transporter ATP-binding protein"/>
    <property type="match status" value="1"/>
</dbReference>
<dbReference type="InterPro" id="IPR039421">
    <property type="entry name" value="Type_1_exporter"/>
</dbReference>
<dbReference type="InterPro" id="IPR027417">
    <property type="entry name" value="P-loop_NTPase"/>
</dbReference>
<dbReference type="PROSITE" id="PS50929">
    <property type="entry name" value="ABC_TM1F"/>
    <property type="match status" value="1"/>
</dbReference>
<dbReference type="Gene3D" id="1.20.1560.10">
    <property type="entry name" value="ABC transporter type 1, transmembrane domain"/>
    <property type="match status" value="1"/>
</dbReference>
<dbReference type="SUPFAM" id="SSF90123">
    <property type="entry name" value="ABC transporter transmembrane region"/>
    <property type="match status" value="1"/>
</dbReference>
<sequence>MKKIFSYYLKPYYLRMAVGFLIKFTGTLMDLFLPWTLAYMIDTVIPANQRPEIFLWGFFMIFCSVLAVVFSVAANRMASRVASSAIETIRGDLFEKVSRLSNTEIDRFTRPSLISRLTSDTYNVHQMLGRVQRLGVRAPILLIGGITMTMALDPVLACILLAVLPLLTLVVVVVSKKTIPMFFVLQDRVDRFVRLIREDIAGIRVIKALSKESYERERFDQANREVVDWERKATVTTSITNPVMNVLLNLGLVAVILTGAFRVNQGTSEVGKILAFMTYFTIILNALMSISRLFIMISKAAASAARIVTVLEADQEMVLQELETNEEAAMAEAEADSVHVEFDHVSFSYNKVENNLENISFRLKRGETLGIIGATGAGKTTIVNLLMRFYDADQGTVRIDGKDVRTMGLHELRKRFGAVFQNDTIFEDTIMENINMGRDLSEEAVMEAVLYGRASEFVAEKGGISEQLDIKGANLSGGQKQRILIARALAARPDILILDDSSSALDYKTDAALRKELREHFAETTCVIIAQRISSIMNSDHIMVLEDGQMIGYGTHRELMETCEIYREIGKSQMGI</sequence>
<evidence type="ECO:0000256" key="4">
    <source>
        <dbReference type="ARBA" id="ARBA00022692"/>
    </source>
</evidence>
<keyword evidence="5" id="KW-0547">Nucleotide-binding</keyword>
<accession>D3AF72</accession>
<organism evidence="12 13">
    <name type="scientific">Hungatella hathewayi DSM 13479</name>
    <dbReference type="NCBI Taxonomy" id="566550"/>
    <lineage>
        <taxon>Bacteria</taxon>
        <taxon>Bacillati</taxon>
        <taxon>Bacillota</taxon>
        <taxon>Clostridia</taxon>
        <taxon>Lachnospirales</taxon>
        <taxon>Lachnospiraceae</taxon>
        <taxon>Hungatella</taxon>
    </lineage>
</organism>
<evidence type="ECO:0000259" key="11">
    <source>
        <dbReference type="PROSITE" id="PS50929"/>
    </source>
</evidence>
<dbReference type="GeneID" id="93147063"/>
<gene>
    <name evidence="12" type="ORF">CLOSTHATH_02256</name>
</gene>
<dbReference type="InterPro" id="IPR003593">
    <property type="entry name" value="AAA+_ATPase"/>
</dbReference>
<evidence type="ECO:0000313" key="13">
    <source>
        <dbReference type="Proteomes" id="UP000004968"/>
    </source>
</evidence>
<evidence type="ECO:0000256" key="5">
    <source>
        <dbReference type="ARBA" id="ARBA00022741"/>
    </source>
</evidence>
<dbReference type="Pfam" id="PF00664">
    <property type="entry name" value="ABC_membrane"/>
    <property type="match status" value="1"/>
</dbReference>
<evidence type="ECO:0000256" key="3">
    <source>
        <dbReference type="ARBA" id="ARBA00022475"/>
    </source>
</evidence>
<evidence type="ECO:0000256" key="6">
    <source>
        <dbReference type="ARBA" id="ARBA00022840"/>
    </source>
</evidence>
<dbReference type="Pfam" id="PF00005">
    <property type="entry name" value="ABC_tran"/>
    <property type="match status" value="1"/>
</dbReference>
<dbReference type="Gene3D" id="3.40.50.300">
    <property type="entry name" value="P-loop containing nucleotide triphosphate hydrolases"/>
    <property type="match status" value="1"/>
</dbReference>
<dbReference type="AlphaFoldDB" id="D3AF72"/>
<dbReference type="GO" id="GO:0005524">
    <property type="term" value="F:ATP binding"/>
    <property type="evidence" value="ECO:0007669"/>
    <property type="project" value="UniProtKB-KW"/>
</dbReference>
<comment type="subcellular location">
    <subcellularLocation>
        <location evidence="1">Cell membrane</location>
        <topology evidence="1">Multi-pass membrane protein</topology>
    </subcellularLocation>
</comment>
<evidence type="ECO:0000256" key="7">
    <source>
        <dbReference type="ARBA" id="ARBA00022989"/>
    </source>
</evidence>
<dbReference type="HOGENOM" id="CLU_000604_84_3_9"/>
<dbReference type="PROSITE" id="PS00211">
    <property type="entry name" value="ABC_TRANSPORTER_1"/>
    <property type="match status" value="1"/>
</dbReference>
<keyword evidence="2" id="KW-0813">Transport</keyword>
<proteinExistence type="predicted"/>
<dbReference type="CDD" id="cd18548">
    <property type="entry name" value="ABC_6TM_Tm287_like"/>
    <property type="match status" value="1"/>
</dbReference>
<feature type="domain" description="ABC transporter" evidence="10">
    <location>
        <begin position="340"/>
        <end position="572"/>
    </location>
</feature>